<dbReference type="InterPro" id="IPR039420">
    <property type="entry name" value="WalR-like"/>
</dbReference>
<reference evidence="6 7" key="2">
    <citation type="submission" date="2020-03" db="EMBL/GenBank/DDBJ databases">
        <authorList>
            <person name="Ichikawa N."/>
            <person name="Kimura A."/>
            <person name="Kitahashi Y."/>
            <person name="Uohara A."/>
        </authorList>
    </citation>
    <scope>NUCLEOTIDE SEQUENCE [LARGE SCALE GENOMIC DNA]</scope>
    <source>
        <strain evidence="6 7">NBRC 108639</strain>
    </source>
</reference>
<dbReference type="InterPro" id="IPR000792">
    <property type="entry name" value="Tscrpt_reg_LuxR_C"/>
</dbReference>
<dbReference type="GO" id="GO:0003677">
    <property type="term" value="F:DNA binding"/>
    <property type="evidence" value="ECO:0007669"/>
    <property type="project" value="UniProtKB-KW"/>
</dbReference>
<feature type="domain" description="HTH luxR-type" evidence="4">
    <location>
        <begin position="132"/>
        <end position="202"/>
    </location>
</feature>
<keyword evidence="2" id="KW-0597">Phosphoprotein</keyword>
<dbReference type="Gene3D" id="3.40.50.2300">
    <property type="match status" value="1"/>
</dbReference>
<dbReference type="PROSITE" id="PS50043">
    <property type="entry name" value="HTH_LUXR_2"/>
    <property type="match status" value="1"/>
</dbReference>
<dbReference type="PROSITE" id="PS50110">
    <property type="entry name" value="RESPONSE_REGULATORY"/>
    <property type="match status" value="1"/>
</dbReference>
<evidence type="ECO:0000256" key="1">
    <source>
        <dbReference type="ARBA" id="ARBA00023125"/>
    </source>
</evidence>
<dbReference type="Proteomes" id="UP000482800">
    <property type="component" value="Unassembled WGS sequence"/>
</dbReference>
<comment type="caution">
    <text evidence="6">The sequence shown here is derived from an EMBL/GenBank/DDBJ whole genome shotgun (WGS) entry which is preliminary data.</text>
</comment>
<feature type="domain" description="Response regulatory" evidence="5">
    <location>
        <begin position="11"/>
        <end position="127"/>
    </location>
</feature>
<dbReference type="SUPFAM" id="SSF52172">
    <property type="entry name" value="CheY-like"/>
    <property type="match status" value="1"/>
</dbReference>
<dbReference type="PANTHER" id="PTHR43214">
    <property type="entry name" value="TWO-COMPONENT RESPONSE REGULATOR"/>
    <property type="match status" value="1"/>
</dbReference>
<dbReference type="PANTHER" id="PTHR43214:SF43">
    <property type="entry name" value="TWO-COMPONENT RESPONSE REGULATOR"/>
    <property type="match status" value="1"/>
</dbReference>
<dbReference type="SMART" id="SM00421">
    <property type="entry name" value="HTH_LUXR"/>
    <property type="match status" value="1"/>
</dbReference>
<evidence type="ECO:0000256" key="3">
    <source>
        <dbReference type="SAM" id="MobiDB-lite"/>
    </source>
</evidence>
<accession>A0A6V8KQ16</accession>
<dbReference type="InterPro" id="IPR011006">
    <property type="entry name" value="CheY-like_superfamily"/>
</dbReference>
<keyword evidence="1" id="KW-0238">DNA-binding</keyword>
<name>A0A6V8KQ16_9ACTN</name>
<evidence type="ECO:0000259" key="4">
    <source>
        <dbReference type="PROSITE" id="PS50043"/>
    </source>
</evidence>
<dbReference type="Gene3D" id="1.10.10.10">
    <property type="entry name" value="Winged helix-like DNA-binding domain superfamily/Winged helix DNA-binding domain"/>
    <property type="match status" value="1"/>
</dbReference>
<evidence type="ECO:0000256" key="2">
    <source>
        <dbReference type="PROSITE-ProRule" id="PRU00169"/>
    </source>
</evidence>
<gene>
    <name evidence="6" type="ORF">Phou_101240</name>
</gene>
<reference evidence="6 7" key="1">
    <citation type="submission" date="2020-03" db="EMBL/GenBank/DDBJ databases">
        <title>Whole genome shotgun sequence of Phytohabitans houttuyneae NBRC 108639.</title>
        <authorList>
            <person name="Komaki H."/>
            <person name="Tamura T."/>
        </authorList>
    </citation>
    <scope>NUCLEOTIDE SEQUENCE [LARGE SCALE GENOMIC DNA]</scope>
    <source>
        <strain evidence="6 7">NBRC 108639</strain>
    </source>
</reference>
<dbReference type="PRINTS" id="PR00038">
    <property type="entry name" value="HTHLUXR"/>
</dbReference>
<dbReference type="Pfam" id="PF00196">
    <property type="entry name" value="GerE"/>
    <property type="match status" value="1"/>
</dbReference>
<dbReference type="SUPFAM" id="SSF46894">
    <property type="entry name" value="C-terminal effector domain of the bipartite response regulators"/>
    <property type="match status" value="1"/>
</dbReference>
<keyword evidence="7" id="KW-1185">Reference proteome</keyword>
<dbReference type="CDD" id="cd06170">
    <property type="entry name" value="LuxR_C_like"/>
    <property type="match status" value="1"/>
</dbReference>
<organism evidence="6 7">
    <name type="scientific">Phytohabitans houttuyneae</name>
    <dbReference type="NCBI Taxonomy" id="1076126"/>
    <lineage>
        <taxon>Bacteria</taxon>
        <taxon>Bacillati</taxon>
        <taxon>Actinomycetota</taxon>
        <taxon>Actinomycetes</taxon>
        <taxon>Micromonosporales</taxon>
        <taxon>Micromonosporaceae</taxon>
    </lineage>
</organism>
<dbReference type="GO" id="GO:0006355">
    <property type="term" value="P:regulation of DNA-templated transcription"/>
    <property type="evidence" value="ECO:0007669"/>
    <property type="project" value="InterPro"/>
</dbReference>
<evidence type="ECO:0008006" key="8">
    <source>
        <dbReference type="Google" id="ProtNLM"/>
    </source>
</evidence>
<feature type="modified residue" description="4-aspartylphosphate" evidence="2">
    <location>
        <position position="62"/>
    </location>
</feature>
<dbReference type="GO" id="GO:0000160">
    <property type="term" value="P:phosphorelay signal transduction system"/>
    <property type="evidence" value="ECO:0007669"/>
    <property type="project" value="InterPro"/>
</dbReference>
<dbReference type="RefSeq" id="WP_345510030.1">
    <property type="nucleotide sequence ID" value="NZ_BAABGO010000002.1"/>
</dbReference>
<proteinExistence type="predicted"/>
<feature type="compositionally biased region" description="Low complexity" evidence="3">
    <location>
        <begin position="342"/>
        <end position="357"/>
    </location>
</feature>
<dbReference type="EMBL" id="BLPF01000004">
    <property type="protein sequence ID" value="GFJ85944.1"/>
    <property type="molecule type" value="Genomic_DNA"/>
</dbReference>
<dbReference type="PROSITE" id="PS00622">
    <property type="entry name" value="HTH_LUXR_1"/>
    <property type="match status" value="1"/>
</dbReference>
<evidence type="ECO:0000313" key="7">
    <source>
        <dbReference type="Proteomes" id="UP000482800"/>
    </source>
</evidence>
<protein>
    <recommendedName>
        <fullName evidence="8">HTH luxR-type domain-containing protein</fullName>
    </recommendedName>
</protein>
<dbReference type="InterPro" id="IPR001789">
    <property type="entry name" value="Sig_transdc_resp-reg_receiver"/>
</dbReference>
<evidence type="ECO:0000259" key="5">
    <source>
        <dbReference type="PROSITE" id="PS50110"/>
    </source>
</evidence>
<dbReference type="AlphaFoldDB" id="A0A6V8KQ16"/>
<feature type="region of interest" description="Disordered" evidence="3">
    <location>
        <begin position="181"/>
        <end position="202"/>
    </location>
</feature>
<dbReference type="InterPro" id="IPR016032">
    <property type="entry name" value="Sig_transdc_resp-reg_C-effctor"/>
</dbReference>
<sequence length="380" mass="39408">MGSGNVPGPSRIAVCSGDQLRRDALAAYLGTLPDFTLVGRVAGGTEIIPLAEAQRPDIVLLDGGPRPVDRLPALRTLHERVPGIAAVLVYEQLSTAEFATLRDAGLAALVPYTHGLGGLLAVLRAIPARSWLAGNGGPLTARQREILLLLRSGHQVREIADLLSISEGTVENHRRRVYAKLGGLPPPAGARPASGERSAEPPLPVGRPVLAVAVGTTGPVLDRVVTTLITHRLAVVREHGPEAVAQVHWLRTHRGPVVRVLVNPTVDQVQAGAALGWTAVMVHDQPVDRRGIAEAVAHGIHGMVASGDVEHQLVPVLHLVAAGYIVLDPTASGVFTDALTGRSGSASASPSAESASPSPAPAPRAGGLGALFRVPTVAFT</sequence>
<dbReference type="InterPro" id="IPR036388">
    <property type="entry name" value="WH-like_DNA-bd_sf"/>
</dbReference>
<feature type="region of interest" description="Disordered" evidence="3">
    <location>
        <begin position="342"/>
        <end position="367"/>
    </location>
</feature>
<evidence type="ECO:0000313" key="6">
    <source>
        <dbReference type="EMBL" id="GFJ85944.1"/>
    </source>
</evidence>